<keyword evidence="3 8" id="KW-1133">Transmembrane helix</keyword>
<dbReference type="EMBL" id="JH816907">
    <property type="protein sequence ID" value="EKC21258.1"/>
    <property type="molecule type" value="Genomic_DNA"/>
</dbReference>
<evidence type="ECO:0000256" key="5">
    <source>
        <dbReference type="ARBA" id="ARBA00023170"/>
    </source>
</evidence>
<proteinExistence type="predicted"/>
<comment type="subcellular location">
    <subcellularLocation>
        <location evidence="1">Membrane</location>
        <topology evidence="1">Multi-pass membrane protein</topology>
    </subcellularLocation>
</comment>
<evidence type="ECO:0000256" key="1">
    <source>
        <dbReference type="ARBA" id="ARBA00004141"/>
    </source>
</evidence>
<dbReference type="InterPro" id="IPR037238">
    <property type="entry name" value="YbiA-like_sf"/>
</dbReference>
<keyword evidence="5 9" id="KW-0675">Receptor</keyword>
<evidence type="ECO:0000256" key="3">
    <source>
        <dbReference type="ARBA" id="ARBA00022989"/>
    </source>
</evidence>
<sequence length="1537" mass="171727">MCTKCWKNDHYTRNCQNEQSCAACKKPRHEPGSSVCAKFVADPKNVATVQGAKHVLSNFHPCDLKVFRKNFKSAEQACQLTKAIRTGNLVAADKIRDAKSALECSNTVTNTPRWGDEADNVMEKILCAKIDHLKEMNDLLASSRPHTIFAHSVYDLYWGTGLDSEKPAHTAPDAWPDGTPEADRIIRDGAFDYLFGSPELLIGDSTFIDQLHAFDVSTIVQPFLLSNSIYELSLASMGEKDDDDRNAFRKWFSYVGERSIFPSASVLALSATCTHKICRRVRKVLNLKDDATDIRLSPDKPNIKLVVKKIPNSVDLGMAWIIDQLDSFPRTIIYCNSIRDVSKLYCNITSEVPDSVSFCDMFHSETPDAKKEKILDDLCNEHGSLRIVIATSALGMGIYITGTNNVILYGAPKQLVEVVQENGCAGRDGNPALALLLYNSYHLRKGEQESNANLDMITPLHYLILLTGLALSKTSGETAFLQGDFHIAGLFQIYTDDQCSQEVDEMSVRNFEAVKWAIRKLNDANYVPGLKLGLEGFPTCNVHGRALEHATRIMNRKFRDSKDTPSTPIIGLIGPEYSHEAMDTSSYISSLGKNNLLLQTLFSATASALSDGTKYQNILRVIPEDSKQSSVIVSLMESLSWNYIGVVYENNSYGIGNYEELKKLTKTKKICVALQSSISVKNGLVSTDEITTTVESLIYHSVKESKILGVVIFASTKTADSILKVAHKIKENNDFQLGMIFSEGSSDVGITTLSRFPIAKGSFFSSPPWLQFDGFKTHWLEVLTNKTAFTEEVASNPWLKLVLKKFILCDVQDASCSMPAREEIIVEHNVFEGYAILAIALQAKILKDLQKVSCGTNSELCQEFNNTLSEKAYTLVDKGRETQVNVGDYNNSSLTLNKEKLRDYTTNSDGLAWPDIIRAQCDPGKLCRSCLNKNLPNEILFKKGDLYVAAVVPVYNKDTADPLKCGKIREANGWEVVEGIRFAVETVNKKNGIFRNYFGSKQLGYVILNSCNQPLHAQSILLKLFKEGIQLSDESRVSDIRNKTLGFVAAYGSSVSVATASVIQEFKFPQISYASTAAVLSDRTAYKYFLRTCTPDDKQALAMLNIVKTLNSSYIQIMYSEGTYGEGGRNAIVNAAKESKICVANEIKVEEKHYKRIRDDLLKTPYATIILLFLKSHVINDVLKELHETIEVWSYIFIGSEAFGTRKDIITERPKLEGTISLSLQMNPLTGILEFETYLYDRLVTRGSDINPWTREYFEERNGCYMPGSFNKMFDSQCSDIAEQFNNKYYQPEIWTSFAINAVFSLLQGSNKAFEQLCGTQSSSLCKQYRDDPDTVYNWIKKQRMVIDNSGVPSKVFNDNGDGNIGYKIYQVKKKLSDTSQLTYEEIGRFTLEENGYSIHDNLIKDPHKALPSKCPNPVECQKCSNQISIQTKAPSASGNGDDSVMTIILGALLGLSIIALIVTVVLFKVFRRCNLETRDNLYLDPNFTNVHGHSDTDDSGYSANAGQGEHEQSPRMQMHRRHNQIIHDNIAYHANN</sequence>
<dbReference type="Gene3D" id="3.40.50.2300">
    <property type="match status" value="4"/>
</dbReference>
<organism evidence="9">
    <name type="scientific">Magallana gigas</name>
    <name type="common">Pacific oyster</name>
    <name type="synonym">Crassostrea gigas</name>
    <dbReference type="NCBI Taxonomy" id="29159"/>
    <lineage>
        <taxon>Eukaryota</taxon>
        <taxon>Metazoa</taxon>
        <taxon>Spiralia</taxon>
        <taxon>Lophotrochozoa</taxon>
        <taxon>Mollusca</taxon>
        <taxon>Bivalvia</taxon>
        <taxon>Autobranchia</taxon>
        <taxon>Pteriomorphia</taxon>
        <taxon>Ostreida</taxon>
        <taxon>Ostreoidea</taxon>
        <taxon>Ostreidae</taxon>
        <taxon>Magallana</taxon>
    </lineage>
</organism>
<dbReference type="GO" id="GO:0016020">
    <property type="term" value="C:membrane"/>
    <property type="evidence" value="ECO:0007669"/>
    <property type="project" value="UniProtKB-SubCell"/>
</dbReference>
<accession>K1PI60</accession>
<dbReference type="Pfam" id="PF00271">
    <property type="entry name" value="Helicase_C"/>
    <property type="match status" value="1"/>
</dbReference>
<dbReference type="CDD" id="cd06350">
    <property type="entry name" value="PBP1_GPCR_family_C-like"/>
    <property type="match status" value="1"/>
</dbReference>
<dbReference type="PROSITE" id="PS51194">
    <property type="entry name" value="HELICASE_CTER"/>
    <property type="match status" value="1"/>
</dbReference>
<dbReference type="InParanoid" id="K1PI60"/>
<dbReference type="GO" id="GO:0004930">
    <property type="term" value="F:G protein-coupled receptor activity"/>
    <property type="evidence" value="ECO:0007669"/>
    <property type="project" value="InterPro"/>
</dbReference>
<dbReference type="InterPro" id="IPR012816">
    <property type="entry name" value="NADAR"/>
</dbReference>
<dbReference type="Gene3D" id="3.40.50.300">
    <property type="entry name" value="P-loop containing nucleotide triphosphate hydrolases"/>
    <property type="match status" value="1"/>
</dbReference>
<feature type="transmembrane region" description="Helical" evidence="8">
    <location>
        <begin position="1445"/>
        <end position="1471"/>
    </location>
</feature>
<evidence type="ECO:0000256" key="4">
    <source>
        <dbReference type="ARBA" id="ARBA00023136"/>
    </source>
</evidence>
<evidence type="ECO:0000256" key="6">
    <source>
        <dbReference type="ARBA" id="ARBA00023180"/>
    </source>
</evidence>
<feature type="region of interest" description="Disordered" evidence="7">
    <location>
        <begin position="1494"/>
        <end position="1516"/>
    </location>
</feature>
<dbReference type="InterPro" id="IPR001650">
    <property type="entry name" value="Helicase_C-like"/>
</dbReference>
<reference evidence="9" key="1">
    <citation type="journal article" date="2012" name="Nature">
        <title>The oyster genome reveals stress adaptation and complexity of shell formation.</title>
        <authorList>
            <person name="Zhang G."/>
            <person name="Fang X."/>
            <person name="Guo X."/>
            <person name="Li L."/>
            <person name="Luo R."/>
            <person name="Xu F."/>
            <person name="Yang P."/>
            <person name="Zhang L."/>
            <person name="Wang X."/>
            <person name="Qi H."/>
            <person name="Xiong Z."/>
            <person name="Que H."/>
            <person name="Xie Y."/>
            <person name="Holland P.W."/>
            <person name="Paps J."/>
            <person name="Zhu Y."/>
            <person name="Wu F."/>
            <person name="Chen Y."/>
            <person name="Wang J."/>
            <person name="Peng C."/>
            <person name="Meng J."/>
            <person name="Yang L."/>
            <person name="Liu J."/>
            <person name="Wen B."/>
            <person name="Zhang N."/>
            <person name="Huang Z."/>
            <person name="Zhu Q."/>
            <person name="Feng Y."/>
            <person name="Mount A."/>
            <person name="Hedgecock D."/>
            <person name="Xu Z."/>
            <person name="Liu Y."/>
            <person name="Domazet-Loso T."/>
            <person name="Du Y."/>
            <person name="Sun X."/>
            <person name="Zhang S."/>
            <person name="Liu B."/>
            <person name="Cheng P."/>
            <person name="Jiang X."/>
            <person name="Li J."/>
            <person name="Fan D."/>
            <person name="Wang W."/>
            <person name="Fu W."/>
            <person name="Wang T."/>
            <person name="Wang B."/>
            <person name="Zhang J."/>
            <person name="Peng Z."/>
            <person name="Li Y."/>
            <person name="Li N."/>
            <person name="Wang J."/>
            <person name="Chen M."/>
            <person name="He Y."/>
            <person name="Tan F."/>
            <person name="Song X."/>
            <person name="Zheng Q."/>
            <person name="Huang R."/>
            <person name="Yang H."/>
            <person name="Du X."/>
            <person name="Chen L."/>
            <person name="Yang M."/>
            <person name="Gaffney P.M."/>
            <person name="Wang S."/>
            <person name="Luo L."/>
            <person name="She Z."/>
            <person name="Ming Y."/>
            <person name="Huang W."/>
            <person name="Zhang S."/>
            <person name="Huang B."/>
            <person name="Zhang Y."/>
            <person name="Qu T."/>
            <person name="Ni P."/>
            <person name="Miao G."/>
            <person name="Wang J."/>
            <person name="Wang Q."/>
            <person name="Steinberg C.E."/>
            <person name="Wang H."/>
            <person name="Li N."/>
            <person name="Qian L."/>
            <person name="Zhang G."/>
            <person name="Li Y."/>
            <person name="Yang H."/>
            <person name="Liu X."/>
            <person name="Wang J."/>
            <person name="Yin Y."/>
            <person name="Wang J."/>
        </authorList>
    </citation>
    <scope>NUCLEOTIDE SEQUENCE [LARGE SCALE GENOMIC DNA]</scope>
    <source>
        <strain evidence="9">05x7-T-G4-1.051#20</strain>
    </source>
</reference>
<dbReference type="PRINTS" id="PR00248">
    <property type="entry name" value="GPCRMGR"/>
</dbReference>
<dbReference type="SUPFAM" id="SSF53822">
    <property type="entry name" value="Periplasmic binding protein-like I"/>
    <property type="match status" value="2"/>
</dbReference>
<protein>
    <submittedName>
        <fullName evidence="9">Metabotropic glutamate receptor 7</fullName>
    </submittedName>
</protein>
<gene>
    <name evidence="9" type="ORF">CGI_10004207</name>
</gene>
<evidence type="ECO:0000256" key="7">
    <source>
        <dbReference type="SAM" id="MobiDB-lite"/>
    </source>
</evidence>
<dbReference type="InterPro" id="IPR027417">
    <property type="entry name" value="P-loop_NTPase"/>
</dbReference>
<keyword evidence="2 8" id="KW-0812">Transmembrane</keyword>
<keyword evidence="6" id="KW-0325">Glycoprotein</keyword>
<evidence type="ECO:0000313" key="9">
    <source>
        <dbReference type="EMBL" id="EKC21258.1"/>
    </source>
</evidence>
<dbReference type="InterPro" id="IPR000337">
    <property type="entry name" value="GPCR_3"/>
</dbReference>
<name>K1PI60_MAGGI</name>
<evidence type="ECO:0000256" key="2">
    <source>
        <dbReference type="ARBA" id="ARBA00022692"/>
    </source>
</evidence>
<dbReference type="Gene3D" id="1.10.357.40">
    <property type="entry name" value="YbiA-like"/>
    <property type="match status" value="1"/>
</dbReference>
<dbReference type="SUPFAM" id="SSF143990">
    <property type="entry name" value="YbiA-like"/>
    <property type="match status" value="1"/>
</dbReference>
<dbReference type="InterPro" id="IPR028082">
    <property type="entry name" value="Peripla_BP_I"/>
</dbReference>
<keyword evidence="4 8" id="KW-0472">Membrane</keyword>
<dbReference type="PANTHER" id="PTHR24060">
    <property type="entry name" value="METABOTROPIC GLUTAMATE RECEPTOR"/>
    <property type="match status" value="1"/>
</dbReference>
<dbReference type="SUPFAM" id="SSF52540">
    <property type="entry name" value="P-loop containing nucleoside triphosphate hydrolases"/>
    <property type="match status" value="1"/>
</dbReference>
<dbReference type="InterPro" id="IPR001828">
    <property type="entry name" value="ANF_lig-bd_rcpt"/>
</dbReference>
<dbReference type="Pfam" id="PF01094">
    <property type="entry name" value="ANF_receptor"/>
    <property type="match status" value="2"/>
</dbReference>
<dbReference type="HOGENOM" id="CLU_246967_0_0_1"/>
<dbReference type="InterPro" id="IPR050726">
    <property type="entry name" value="mGluR"/>
</dbReference>
<evidence type="ECO:0000256" key="8">
    <source>
        <dbReference type="SAM" id="Phobius"/>
    </source>
</evidence>
<dbReference type="Pfam" id="PF08719">
    <property type="entry name" value="NADAR"/>
    <property type="match status" value="1"/>
</dbReference>
<dbReference type="CDD" id="cd15457">
    <property type="entry name" value="NADAR"/>
    <property type="match status" value="1"/>
</dbReference>
<dbReference type="SMART" id="SM00490">
    <property type="entry name" value="HELICc"/>
    <property type="match status" value="1"/>
</dbReference>